<feature type="binding site" evidence="9">
    <location>
        <position position="104"/>
    </location>
    <ligand>
        <name>Fe(2+)</name>
        <dbReference type="ChEBI" id="CHEBI:29033"/>
    </ligand>
</feature>
<feature type="binding site" evidence="9">
    <location>
        <position position="102"/>
    </location>
    <ligand>
        <name>Ni(2+)</name>
        <dbReference type="ChEBI" id="CHEBI:49786"/>
    </ligand>
</feature>
<keyword evidence="5 9" id="KW-0223">Dioxygenase</keyword>
<sequence>MTLLTVWPDNDPGTVLLRTEDGAEIQSELKRLGVRFERWEVVDGLPPTPTSEEVLAAYRDNVDRVIEAEGYVLVDAMHMTPSDDQEWRENAAAARKKFLAEHTHDDDEDRFFARGSGVFYLHVGDRVYAVLCEAGDLLSVPANTTHWFDMGTRPDYVSVRFFHDDDGWVGNFTGSPIASLFPDYDTLAASRGVQRAQD</sequence>
<dbReference type="Pfam" id="PF03079">
    <property type="entry name" value="ARD"/>
    <property type="match status" value="1"/>
</dbReference>
<evidence type="ECO:0000313" key="11">
    <source>
        <dbReference type="Proteomes" id="UP000183376"/>
    </source>
</evidence>
<comment type="catalytic activity">
    <reaction evidence="9">
        <text>1,2-dihydroxy-5-(methylsulfanyl)pent-1-en-3-one + O2 = 3-(methylsulfanyl)propanoate + CO + formate + 2 H(+)</text>
        <dbReference type="Rhea" id="RHEA:14161"/>
        <dbReference type="ChEBI" id="CHEBI:15378"/>
        <dbReference type="ChEBI" id="CHEBI:15379"/>
        <dbReference type="ChEBI" id="CHEBI:15740"/>
        <dbReference type="ChEBI" id="CHEBI:17245"/>
        <dbReference type="ChEBI" id="CHEBI:49016"/>
        <dbReference type="ChEBI" id="CHEBI:49252"/>
        <dbReference type="EC" id="1.13.11.53"/>
    </reaction>
</comment>
<feature type="binding site" evidence="9">
    <location>
        <position position="146"/>
    </location>
    <ligand>
        <name>Ni(2+)</name>
        <dbReference type="ChEBI" id="CHEBI:49786"/>
    </ligand>
</feature>
<dbReference type="InterPro" id="IPR014710">
    <property type="entry name" value="RmlC-like_jellyroll"/>
</dbReference>
<evidence type="ECO:0000256" key="4">
    <source>
        <dbReference type="ARBA" id="ARBA00022723"/>
    </source>
</evidence>
<dbReference type="Gene3D" id="2.60.120.10">
    <property type="entry name" value="Jelly Rolls"/>
    <property type="match status" value="1"/>
</dbReference>
<dbReference type="GO" id="GO:0016151">
    <property type="term" value="F:nickel cation binding"/>
    <property type="evidence" value="ECO:0007669"/>
    <property type="project" value="UniProtKB-UniRule"/>
</dbReference>
<dbReference type="eggNOG" id="COG1791">
    <property type="taxonomic scope" value="Bacteria"/>
</dbReference>
<evidence type="ECO:0000256" key="5">
    <source>
        <dbReference type="ARBA" id="ARBA00022964"/>
    </source>
</evidence>
<accession>A0A1G9RMM2</accession>
<dbReference type="GO" id="GO:0010308">
    <property type="term" value="F:acireductone dioxygenase (Ni2+-requiring) activity"/>
    <property type="evidence" value="ECO:0007669"/>
    <property type="project" value="UniProtKB-UniRule"/>
</dbReference>
<dbReference type="GO" id="GO:0005506">
    <property type="term" value="F:iron ion binding"/>
    <property type="evidence" value="ECO:0007669"/>
    <property type="project" value="UniProtKB-UniRule"/>
</dbReference>
<comment type="catalytic activity">
    <reaction evidence="1 9">
        <text>1,2-dihydroxy-5-(methylsulfanyl)pent-1-en-3-one + O2 = 4-methylsulfanyl-2-oxobutanoate + formate + 2 H(+)</text>
        <dbReference type="Rhea" id="RHEA:24504"/>
        <dbReference type="ChEBI" id="CHEBI:15378"/>
        <dbReference type="ChEBI" id="CHEBI:15379"/>
        <dbReference type="ChEBI" id="CHEBI:15740"/>
        <dbReference type="ChEBI" id="CHEBI:16723"/>
        <dbReference type="ChEBI" id="CHEBI:49252"/>
        <dbReference type="EC" id="1.13.11.54"/>
    </reaction>
</comment>
<gene>
    <name evidence="9" type="primary">mtnD</name>
    <name evidence="10" type="ORF">SAMN04489726_0565</name>
</gene>
<comment type="cofactor">
    <cofactor evidence="9">
        <name>Fe(2+)</name>
        <dbReference type="ChEBI" id="CHEBI:29033"/>
    </cofactor>
    <text evidence="9">Binds 1 Fe(2+) cation per monomer.</text>
</comment>
<dbReference type="SUPFAM" id="SSF51182">
    <property type="entry name" value="RmlC-like cupins"/>
    <property type="match status" value="1"/>
</dbReference>
<evidence type="ECO:0000256" key="7">
    <source>
        <dbReference type="ARBA" id="ARBA00023004"/>
    </source>
</evidence>
<dbReference type="EMBL" id="LT629701">
    <property type="protein sequence ID" value="SDM24559.1"/>
    <property type="molecule type" value="Genomic_DNA"/>
</dbReference>
<evidence type="ECO:0000256" key="8">
    <source>
        <dbReference type="ARBA" id="ARBA00023167"/>
    </source>
</evidence>
<keyword evidence="2 9" id="KW-0533">Nickel</keyword>
<dbReference type="PANTHER" id="PTHR23418">
    <property type="entry name" value="ACIREDUCTONE DIOXYGENASE"/>
    <property type="match status" value="1"/>
</dbReference>
<evidence type="ECO:0000313" key="10">
    <source>
        <dbReference type="EMBL" id="SDM24559.1"/>
    </source>
</evidence>
<keyword evidence="7 9" id="KW-0408">Iron</keyword>
<feature type="binding site" evidence="9">
    <location>
        <position position="108"/>
    </location>
    <ligand>
        <name>Fe(2+)</name>
        <dbReference type="ChEBI" id="CHEBI:29033"/>
    </ligand>
</feature>
<dbReference type="InterPro" id="IPR011051">
    <property type="entry name" value="RmlC_Cupin_sf"/>
</dbReference>
<dbReference type="GO" id="GO:0010309">
    <property type="term" value="F:acireductone dioxygenase [iron(II)-requiring] activity"/>
    <property type="evidence" value="ECO:0007669"/>
    <property type="project" value="UniProtKB-UniRule"/>
</dbReference>
<evidence type="ECO:0000256" key="1">
    <source>
        <dbReference type="ARBA" id="ARBA00000428"/>
    </source>
</evidence>
<name>A0A1G9RMM2_ALLAB</name>
<comment type="cofactor">
    <cofactor evidence="9">
        <name>Ni(2+)</name>
        <dbReference type="ChEBI" id="CHEBI:49786"/>
    </cofactor>
    <text evidence="9">Binds 1 nickel ion per monomer.</text>
</comment>
<evidence type="ECO:0000256" key="9">
    <source>
        <dbReference type="HAMAP-Rule" id="MF_01682"/>
    </source>
</evidence>
<dbReference type="OrthoDB" id="9795636at2"/>
<evidence type="ECO:0000256" key="6">
    <source>
        <dbReference type="ARBA" id="ARBA00023002"/>
    </source>
</evidence>
<dbReference type="InterPro" id="IPR023956">
    <property type="entry name" value="ARD_bac"/>
</dbReference>
<reference evidence="10 11" key="1">
    <citation type="submission" date="2016-10" db="EMBL/GenBank/DDBJ databases">
        <authorList>
            <person name="de Groot N.N."/>
        </authorList>
    </citation>
    <scope>NUCLEOTIDE SEQUENCE [LARGE SCALE GENOMIC DNA]</scope>
    <source>
        <strain evidence="10 11">DSM 44149</strain>
    </source>
</reference>
<comment type="pathway">
    <text evidence="9">Amino-acid biosynthesis; L-methionine biosynthesis via salvage pathway; L-methionine from S-methyl-5-thio-alpha-D-ribose 1-phosphate: step 5/6.</text>
</comment>
<feature type="site" description="May play a role in metal incorporation in vivo" evidence="9">
    <location>
        <position position="101"/>
    </location>
</feature>
<feature type="site" description="May play a role in transmitting local conformational changes" evidence="9">
    <location>
        <position position="107"/>
    </location>
</feature>
<protein>
    <recommendedName>
        <fullName evidence="9">Acireductone dioxygenase</fullName>
    </recommendedName>
    <alternativeName>
        <fullName evidence="9">1,2-dihydroxy-3-keto-5-methylthiopentene dioxygenase</fullName>
        <shortName evidence="9">DHK-MTPene dioxygenase</shortName>
    </alternativeName>
    <alternativeName>
        <fullName evidence="9">Acireductone dioxygenase (Fe(2+)-requiring)</fullName>
        <shortName evidence="9">ARD'</shortName>
        <shortName evidence="9">Fe-ARD</shortName>
        <ecNumber evidence="9">1.13.11.54</ecNumber>
    </alternativeName>
    <alternativeName>
        <fullName evidence="9">Acireductone dioxygenase (Ni(2+)-requiring)</fullName>
        <shortName evidence="9">ARD</shortName>
        <shortName evidence="9">Ni-ARD</shortName>
        <ecNumber evidence="9">1.13.11.53</ecNumber>
    </alternativeName>
</protein>
<evidence type="ECO:0000256" key="2">
    <source>
        <dbReference type="ARBA" id="ARBA00022596"/>
    </source>
</evidence>
<comment type="similarity">
    <text evidence="9">Belongs to the acireductone dioxygenase (ARD) family.</text>
</comment>
<evidence type="ECO:0000256" key="3">
    <source>
        <dbReference type="ARBA" id="ARBA00022605"/>
    </source>
</evidence>
<dbReference type="InterPro" id="IPR004313">
    <property type="entry name" value="ARD"/>
</dbReference>
<keyword evidence="6 9" id="KW-0560">Oxidoreductase</keyword>
<keyword evidence="4 9" id="KW-0479">Metal-binding</keyword>
<dbReference type="GO" id="GO:0019509">
    <property type="term" value="P:L-methionine salvage from methylthioadenosine"/>
    <property type="evidence" value="ECO:0007669"/>
    <property type="project" value="UniProtKB-UniRule"/>
</dbReference>
<feature type="binding site" evidence="9">
    <location>
        <position position="108"/>
    </location>
    <ligand>
        <name>Ni(2+)</name>
        <dbReference type="ChEBI" id="CHEBI:49786"/>
    </ligand>
</feature>
<comment type="function">
    <text evidence="9">Catalyzes 2 different reactions between oxygene and the acireductone 1,2-dihydroxy-3-keto-5-methylthiopentene (DHK-MTPene) depending upon the metal bound in the active site. Fe-containing acireductone dioxygenase (Fe-ARD) produces formate and 2-keto-4-methylthiobutyrate (KMTB), the alpha-ketoacid precursor of methionine in the methionine recycle pathway. Ni-containing acireductone dioxygenase (Ni-ARD) produces methylthiopropionate, carbon monoxide and formate, and does not lie on the methionine recycle pathway.</text>
</comment>
<dbReference type="EC" id="1.13.11.53" evidence="9"/>
<keyword evidence="3 9" id="KW-0028">Amino-acid biosynthesis</keyword>
<keyword evidence="11" id="KW-1185">Reference proteome</keyword>
<dbReference type="GO" id="GO:0019284">
    <property type="term" value="P:L-methionine salvage from S-adenosylmethionine"/>
    <property type="evidence" value="ECO:0007669"/>
    <property type="project" value="InterPro"/>
</dbReference>
<keyword evidence="8 9" id="KW-0486">Methionine biosynthesis</keyword>
<comment type="subunit">
    <text evidence="9">Monomer.</text>
</comment>
<feature type="binding site" evidence="9">
    <location>
        <position position="104"/>
    </location>
    <ligand>
        <name>Ni(2+)</name>
        <dbReference type="ChEBI" id="CHEBI:49786"/>
    </ligand>
</feature>
<feature type="binding site" evidence="9">
    <location>
        <position position="146"/>
    </location>
    <ligand>
        <name>Fe(2+)</name>
        <dbReference type="ChEBI" id="CHEBI:29033"/>
    </ligand>
</feature>
<organism evidence="10 11">
    <name type="scientific">Allokutzneria albata</name>
    <name type="common">Kibdelosporangium albatum</name>
    <dbReference type="NCBI Taxonomy" id="211114"/>
    <lineage>
        <taxon>Bacteria</taxon>
        <taxon>Bacillati</taxon>
        <taxon>Actinomycetota</taxon>
        <taxon>Actinomycetes</taxon>
        <taxon>Pseudonocardiales</taxon>
        <taxon>Pseudonocardiaceae</taxon>
        <taxon>Allokutzneria</taxon>
    </lineage>
</organism>
<dbReference type="RefSeq" id="WP_030433413.1">
    <property type="nucleotide sequence ID" value="NZ_JOEF01000042.1"/>
</dbReference>
<dbReference type="Proteomes" id="UP000183376">
    <property type="component" value="Chromosome I"/>
</dbReference>
<feature type="binding site" evidence="9">
    <location>
        <position position="102"/>
    </location>
    <ligand>
        <name>Fe(2+)</name>
        <dbReference type="ChEBI" id="CHEBI:29033"/>
    </ligand>
</feature>
<feature type="site" description="Important to generate the dianion" evidence="9">
    <location>
        <position position="110"/>
    </location>
</feature>
<dbReference type="UniPathway" id="UPA00904">
    <property type="reaction ID" value="UER00878"/>
</dbReference>
<dbReference type="STRING" id="211114.SAMN04489726_0565"/>
<proteinExistence type="inferred from homology"/>
<dbReference type="CDD" id="cd02232">
    <property type="entry name" value="cupin_ARD"/>
    <property type="match status" value="1"/>
</dbReference>
<dbReference type="HAMAP" id="MF_01682">
    <property type="entry name" value="Salvage_MtnD"/>
    <property type="match status" value="1"/>
</dbReference>
<dbReference type="PANTHER" id="PTHR23418:SF0">
    <property type="entry name" value="ACIREDUCTONE DIOXYGENASE"/>
    <property type="match status" value="1"/>
</dbReference>
<dbReference type="EC" id="1.13.11.54" evidence="9"/>
<dbReference type="AlphaFoldDB" id="A0A1G9RMM2"/>